<name>A0AA39W6J4_ACESA</name>
<evidence type="ECO:0000313" key="6">
    <source>
        <dbReference type="EMBL" id="KAK0603386.1"/>
    </source>
</evidence>
<protein>
    <recommendedName>
        <fullName evidence="5">Alcohol dehydrogenase-like N-terminal domain-containing protein</fullName>
    </recommendedName>
</protein>
<dbReference type="SUPFAM" id="SSF51735">
    <property type="entry name" value="NAD(P)-binding Rossmann-fold domains"/>
    <property type="match status" value="1"/>
</dbReference>
<keyword evidence="3" id="KW-0862">Zinc</keyword>
<evidence type="ECO:0000256" key="4">
    <source>
        <dbReference type="ARBA" id="ARBA00023002"/>
    </source>
</evidence>
<dbReference type="SUPFAM" id="SSF50129">
    <property type="entry name" value="GroES-like"/>
    <property type="match status" value="1"/>
</dbReference>
<proteinExistence type="inferred from homology"/>
<evidence type="ECO:0000256" key="3">
    <source>
        <dbReference type="ARBA" id="ARBA00022833"/>
    </source>
</evidence>
<keyword evidence="7" id="KW-1185">Reference proteome</keyword>
<reference evidence="6" key="2">
    <citation type="submission" date="2023-06" db="EMBL/GenBank/DDBJ databases">
        <authorList>
            <person name="Swenson N.G."/>
            <person name="Wegrzyn J.L."/>
            <person name="Mcevoy S.L."/>
        </authorList>
    </citation>
    <scope>NUCLEOTIDE SEQUENCE</scope>
    <source>
        <strain evidence="6">NS2018</strain>
        <tissue evidence="6">Leaf</tissue>
    </source>
</reference>
<organism evidence="6 7">
    <name type="scientific">Acer saccharum</name>
    <name type="common">Sugar maple</name>
    <dbReference type="NCBI Taxonomy" id="4024"/>
    <lineage>
        <taxon>Eukaryota</taxon>
        <taxon>Viridiplantae</taxon>
        <taxon>Streptophyta</taxon>
        <taxon>Embryophyta</taxon>
        <taxon>Tracheophyta</taxon>
        <taxon>Spermatophyta</taxon>
        <taxon>Magnoliopsida</taxon>
        <taxon>eudicotyledons</taxon>
        <taxon>Gunneridae</taxon>
        <taxon>Pentapetalae</taxon>
        <taxon>rosids</taxon>
        <taxon>malvids</taxon>
        <taxon>Sapindales</taxon>
        <taxon>Sapindaceae</taxon>
        <taxon>Hippocastanoideae</taxon>
        <taxon>Acereae</taxon>
        <taxon>Acer</taxon>
    </lineage>
</organism>
<reference evidence="6" key="1">
    <citation type="journal article" date="2022" name="Plant J.">
        <title>Strategies of tolerance reflected in two North American maple genomes.</title>
        <authorList>
            <person name="McEvoy S.L."/>
            <person name="Sezen U.U."/>
            <person name="Trouern-Trend A."/>
            <person name="McMahon S.M."/>
            <person name="Schaberg P.G."/>
            <person name="Yang J."/>
            <person name="Wegrzyn J.L."/>
            <person name="Swenson N.G."/>
        </authorList>
    </citation>
    <scope>NUCLEOTIDE SEQUENCE</scope>
    <source>
        <strain evidence="6">NS2018</strain>
    </source>
</reference>
<feature type="domain" description="Alcohol dehydrogenase-like N-terminal" evidence="5">
    <location>
        <begin position="17"/>
        <end position="138"/>
    </location>
</feature>
<evidence type="ECO:0000313" key="7">
    <source>
        <dbReference type="Proteomes" id="UP001168877"/>
    </source>
</evidence>
<dbReference type="Proteomes" id="UP001168877">
    <property type="component" value="Unassembled WGS sequence"/>
</dbReference>
<evidence type="ECO:0000256" key="2">
    <source>
        <dbReference type="ARBA" id="ARBA00022723"/>
    </source>
</evidence>
<dbReference type="InterPro" id="IPR036291">
    <property type="entry name" value="NAD(P)-bd_dom_sf"/>
</dbReference>
<dbReference type="Gene3D" id="3.40.50.720">
    <property type="entry name" value="NAD(P)-binding Rossmann-like Domain"/>
    <property type="match status" value="1"/>
</dbReference>
<dbReference type="GO" id="GO:0046872">
    <property type="term" value="F:metal ion binding"/>
    <property type="evidence" value="ECO:0007669"/>
    <property type="project" value="UniProtKB-KW"/>
</dbReference>
<keyword evidence="4" id="KW-0560">Oxidoreductase</keyword>
<sequence length="219" mass="24305">MGMEFDICDLKYCRATGEKDVRFKVFYCGICQSDLHLLKNEFEHEWPSSYPLFPRHEIVGAVTEVGSKVEKFQVGDKVGVGCVVGSCHTCNNYANNLENYYNKMILTYGAKYYDGTNTYGGYSDIMVADEQFVVSIPDNLPLDGDAPLLYAGITVYSPCLAAMDTLDGIIDTVYASHPLLPLIRLLKTNGKLVIVGVLEKPLELPVFPLLMGEHTILLS</sequence>
<dbReference type="Pfam" id="PF08240">
    <property type="entry name" value="ADH_N"/>
    <property type="match status" value="1"/>
</dbReference>
<dbReference type="InterPro" id="IPR047109">
    <property type="entry name" value="CAD-like"/>
</dbReference>
<gene>
    <name evidence="6" type="ORF">LWI29_004404</name>
</gene>
<evidence type="ECO:0000259" key="5">
    <source>
        <dbReference type="Pfam" id="PF08240"/>
    </source>
</evidence>
<accession>A0AA39W6J4</accession>
<dbReference type="EMBL" id="JAUESC010000002">
    <property type="protein sequence ID" value="KAK0603386.1"/>
    <property type="molecule type" value="Genomic_DNA"/>
</dbReference>
<dbReference type="AlphaFoldDB" id="A0AA39W6J4"/>
<evidence type="ECO:0000256" key="1">
    <source>
        <dbReference type="ARBA" id="ARBA00008072"/>
    </source>
</evidence>
<comment type="caution">
    <text evidence="6">The sequence shown here is derived from an EMBL/GenBank/DDBJ whole genome shotgun (WGS) entry which is preliminary data.</text>
</comment>
<keyword evidence="2" id="KW-0479">Metal-binding</keyword>
<dbReference type="Gene3D" id="3.90.180.10">
    <property type="entry name" value="Medium-chain alcohol dehydrogenases, catalytic domain"/>
    <property type="match status" value="1"/>
</dbReference>
<dbReference type="PANTHER" id="PTHR42683">
    <property type="entry name" value="ALDEHYDE REDUCTASE"/>
    <property type="match status" value="1"/>
</dbReference>
<dbReference type="GO" id="GO:0016616">
    <property type="term" value="F:oxidoreductase activity, acting on the CH-OH group of donors, NAD or NADP as acceptor"/>
    <property type="evidence" value="ECO:0007669"/>
    <property type="project" value="InterPro"/>
</dbReference>
<dbReference type="InterPro" id="IPR011032">
    <property type="entry name" value="GroES-like_sf"/>
</dbReference>
<comment type="similarity">
    <text evidence="1">Belongs to the zinc-containing alcohol dehydrogenase family.</text>
</comment>
<dbReference type="InterPro" id="IPR013154">
    <property type="entry name" value="ADH-like_N"/>
</dbReference>